<dbReference type="PROSITE" id="PS00622">
    <property type="entry name" value="HTH_LUXR_1"/>
    <property type="match status" value="1"/>
</dbReference>
<feature type="domain" description="Response regulatory" evidence="6">
    <location>
        <begin position="3"/>
        <end position="112"/>
    </location>
</feature>
<keyword evidence="3" id="KW-0804">Transcription</keyword>
<reference evidence="7" key="1">
    <citation type="submission" date="2018-12" db="EMBL/GenBank/DDBJ databases">
        <authorList>
            <person name="Will S."/>
            <person name="Neumann-Schaal M."/>
            <person name="Henke P."/>
        </authorList>
    </citation>
    <scope>NUCLEOTIDE SEQUENCE</scope>
    <source>
        <strain evidence="7">PCC 7102</strain>
    </source>
</reference>
<evidence type="ECO:0000256" key="1">
    <source>
        <dbReference type="ARBA" id="ARBA00023015"/>
    </source>
</evidence>
<keyword evidence="4" id="KW-0597">Phosphoprotein</keyword>
<evidence type="ECO:0000256" key="2">
    <source>
        <dbReference type="ARBA" id="ARBA00023125"/>
    </source>
</evidence>
<dbReference type="PROSITE" id="PS50043">
    <property type="entry name" value="HTH_LUXR_2"/>
    <property type="match status" value="1"/>
</dbReference>
<dbReference type="GO" id="GO:0000160">
    <property type="term" value="P:phosphorelay signal transduction system"/>
    <property type="evidence" value="ECO:0007669"/>
    <property type="project" value="InterPro"/>
</dbReference>
<dbReference type="PANTHER" id="PTHR44688:SF25">
    <property type="entry name" value="HTH LUXR-TYPE DOMAIN-CONTAINING PROTEIN"/>
    <property type="match status" value="1"/>
</dbReference>
<dbReference type="InterPro" id="IPR016032">
    <property type="entry name" value="Sig_transdc_resp-reg_C-effctor"/>
</dbReference>
<name>A0A433VJ43_9CYAN</name>
<dbReference type="RefSeq" id="WP_127081767.1">
    <property type="nucleotide sequence ID" value="NZ_RSCL01000007.1"/>
</dbReference>
<feature type="modified residue" description="4-aspartylphosphate" evidence="4">
    <location>
        <position position="53"/>
    </location>
</feature>
<dbReference type="PRINTS" id="PR00038">
    <property type="entry name" value="HTHLUXR"/>
</dbReference>
<dbReference type="GO" id="GO:0006355">
    <property type="term" value="P:regulation of DNA-templated transcription"/>
    <property type="evidence" value="ECO:0007669"/>
    <property type="project" value="InterPro"/>
</dbReference>
<evidence type="ECO:0000259" key="5">
    <source>
        <dbReference type="PROSITE" id="PS50043"/>
    </source>
</evidence>
<dbReference type="Pfam" id="PF00196">
    <property type="entry name" value="GerE"/>
    <property type="match status" value="1"/>
</dbReference>
<protein>
    <submittedName>
        <fullName evidence="7">Helix-turn-helix transcriptional regulator</fullName>
    </submittedName>
</protein>
<dbReference type="InterPro" id="IPR000792">
    <property type="entry name" value="Tscrpt_reg_LuxR_C"/>
</dbReference>
<dbReference type="SUPFAM" id="SSF52172">
    <property type="entry name" value="CheY-like"/>
    <property type="match status" value="1"/>
</dbReference>
<dbReference type="Proteomes" id="UP000271624">
    <property type="component" value="Unassembled WGS sequence"/>
</dbReference>
<sequence>MIRVLVVAASPIVRAGLATVLAESPKFQVITSGAYLDVLTQINEQQPDVLLLDWNDDREFWDIVQSQNSIPIIVIASNEQLDFNLMLRSGVRGILSPESREAEIILAVETVAAGMIVFHSEMIDYLLAASSLSTETIPTNVNQVLTSREIEVLQLLASGSGNKAIAQNLHISEHTVKFHISSIFQKLNVSTRTQAVAVGIRLGLVML</sequence>
<dbReference type="GO" id="GO:0003677">
    <property type="term" value="F:DNA binding"/>
    <property type="evidence" value="ECO:0007669"/>
    <property type="project" value="UniProtKB-KW"/>
</dbReference>
<organism evidence="7 8">
    <name type="scientific">Dulcicalothrix desertica PCC 7102</name>
    <dbReference type="NCBI Taxonomy" id="232991"/>
    <lineage>
        <taxon>Bacteria</taxon>
        <taxon>Bacillati</taxon>
        <taxon>Cyanobacteriota</taxon>
        <taxon>Cyanophyceae</taxon>
        <taxon>Nostocales</taxon>
        <taxon>Calotrichaceae</taxon>
        <taxon>Dulcicalothrix</taxon>
    </lineage>
</organism>
<dbReference type="InterPro" id="IPR011006">
    <property type="entry name" value="CheY-like_superfamily"/>
</dbReference>
<evidence type="ECO:0000256" key="4">
    <source>
        <dbReference type="PROSITE-ProRule" id="PRU00169"/>
    </source>
</evidence>
<dbReference type="OrthoDB" id="9808843at2"/>
<keyword evidence="1" id="KW-0805">Transcription regulation</keyword>
<dbReference type="EMBL" id="RSCL01000007">
    <property type="protein sequence ID" value="RUT06090.1"/>
    <property type="molecule type" value="Genomic_DNA"/>
</dbReference>
<dbReference type="Gene3D" id="3.40.50.2300">
    <property type="match status" value="1"/>
</dbReference>
<accession>A0A433VJ43</accession>
<reference evidence="7" key="2">
    <citation type="journal article" date="2019" name="Genome Biol. Evol.">
        <title>Day and night: Metabolic profiles and evolutionary relationships of six axenic non-marine cyanobacteria.</title>
        <authorList>
            <person name="Will S.E."/>
            <person name="Henke P."/>
            <person name="Boedeker C."/>
            <person name="Huang S."/>
            <person name="Brinkmann H."/>
            <person name="Rohde M."/>
            <person name="Jarek M."/>
            <person name="Friedl T."/>
            <person name="Seufert S."/>
            <person name="Schumacher M."/>
            <person name="Overmann J."/>
            <person name="Neumann-Schaal M."/>
            <person name="Petersen J."/>
        </authorList>
    </citation>
    <scope>NUCLEOTIDE SEQUENCE [LARGE SCALE GENOMIC DNA]</scope>
    <source>
        <strain evidence="7">PCC 7102</strain>
    </source>
</reference>
<evidence type="ECO:0000313" key="7">
    <source>
        <dbReference type="EMBL" id="RUT06090.1"/>
    </source>
</evidence>
<proteinExistence type="predicted"/>
<evidence type="ECO:0000313" key="8">
    <source>
        <dbReference type="Proteomes" id="UP000271624"/>
    </source>
</evidence>
<evidence type="ECO:0000256" key="3">
    <source>
        <dbReference type="ARBA" id="ARBA00023163"/>
    </source>
</evidence>
<dbReference type="PROSITE" id="PS50110">
    <property type="entry name" value="RESPONSE_REGULATORY"/>
    <property type="match status" value="1"/>
</dbReference>
<feature type="domain" description="HTH luxR-type" evidence="5">
    <location>
        <begin position="138"/>
        <end position="203"/>
    </location>
</feature>
<dbReference type="SMART" id="SM00421">
    <property type="entry name" value="HTH_LUXR"/>
    <property type="match status" value="1"/>
</dbReference>
<dbReference type="SUPFAM" id="SSF46894">
    <property type="entry name" value="C-terminal effector domain of the bipartite response regulators"/>
    <property type="match status" value="1"/>
</dbReference>
<gene>
    <name evidence="7" type="ORF">DSM106972_032960</name>
</gene>
<keyword evidence="8" id="KW-1185">Reference proteome</keyword>
<dbReference type="CDD" id="cd06170">
    <property type="entry name" value="LuxR_C_like"/>
    <property type="match status" value="1"/>
</dbReference>
<evidence type="ECO:0000259" key="6">
    <source>
        <dbReference type="PROSITE" id="PS50110"/>
    </source>
</evidence>
<comment type="caution">
    <text evidence="7">The sequence shown here is derived from an EMBL/GenBank/DDBJ whole genome shotgun (WGS) entry which is preliminary data.</text>
</comment>
<dbReference type="InterPro" id="IPR001789">
    <property type="entry name" value="Sig_transdc_resp-reg_receiver"/>
</dbReference>
<dbReference type="PANTHER" id="PTHR44688">
    <property type="entry name" value="DNA-BINDING TRANSCRIPTIONAL ACTIVATOR DEVR_DOSR"/>
    <property type="match status" value="1"/>
</dbReference>
<keyword evidence="2" id="KW-0238">DNA-binding</keyword>
<dbReference type="AlphaFoldDB" id="A0A433VJ43"/>